<dbReference type="AlphaFoldDB" id="A0A165L3P9"/>
<evidence type="ECO:0000259" key="2">
    <source>
        <dbReference type="Pfam" id="PF20151"/>
    </source>
</evidence>
<dbReference type="Proteomes" id="UP000076727">
    <property type="component" value="Unassembled WGS sequence"/>
</dbReference>
<gene>
    <name evidence="3" type="ORF">DAEQUDRAFT_741633</name>
</gene>
<accession>A0A165L3P9</accession>
<dbReference type="EMBL" id="KV429150">
    <property type="protein sequence ID" value="KZT63904.1"/>
    <property type="molecule type" value="Genomic_DNA"/>
</dbReference>
<sequence>MASANTTQEIASILEDGYVSGFCCVSAFVIIVYDHCLLLEEEIKFIWRRKLSITTLLYGALRAMSLLYYFTSTIPGSTCEIDYLLSIVSLAALAVLVLDCAVIDALRIYALNGRRWGLSLLVIALLATDIAYLISIPCRLLHVLGTRSTHGTAVNYTSLAALIIGNGVVLCVTWRQTYHIKKLADAADIRTSMSALLLKDGSIYFGSVLLLNAASSALTHTASTSGFSGMPAFITTFTTVLFTRFLLNLREAALVPELPSDASGVSNTLLQPTYGGVGGSIVYCEESGEDDGYEYGVEDNVRSAEGHVQDSEDLGYAELNTGIEEVRRSVW</sequence>
<protein>
    <recommendedName>
        <fullName evidence="2">DUF6533 domain-containing protein</fullName>
    </recommendedName>
</protein>
<feature type="transmembrane region" description="Helical" evidence="1">
    <location>
        <begin position="118"/>
        <end position="136"/>
    </location>
</feature>
<keyword evidence="1" id="KW-0812">Transmembrane</keyword>
<evidence type="ECO:0000256" key="1">
    <source>
        <dbReference type="SAM" id="Phobius"/>
    </source>
</evidence>
<keyword evidence="1" id="KW-1133">Transmembrane helix</keyword>
<dbReference type="OrthoDB" id="3038503at2759"/>
<evidence type="ECO:0000313" key="3">
    <source>
        <dbReference type="EMBL" id="KZT63904.1"/>
    </source>
</evidence>
<dbReference type="Pfam" id="PF20151">
    <property type="entry name" value="DUF6533"/>
    <property type="match status" value="1"/>
</dbReference>
<feature type="transmembrane region" description="Helical" evidence="1">
    <location>
        <begin position="18"/>
        <end position="39"/>
    </location>
</feature>
<feature type="transmembrane region" description="Helical" evidence="1">
    <location>
        <begin position="83"/>
        <end position="106"/>
    </location>
</feature>
<dbReference type="InterPro" id="IPR045340">
    <property type="entry name" value="DUF6533"/>
</dbReference>
<feature type="transmembrane region" description="Helical" evidence="1">
    <location>
        <begin position="226"/>
        <end position="247"/>
    </location>
</feature>
<feature type="transmembrane region" description="Helical" evidence="1">
    <location>
        <begin position="195"/>
        <end position="214"/>
    </location>
</feature>
<keyword evidence="4" id="KW-1185">Reference proteome</keyword>
<proteinExistence type="predicted"/>
<feature type="domain" description="DUF6533" evidence="2">
    <location>
        <begin position="23"/>
        <end position="66"/>
    </location>
</feature>
<reference evidence="3 4" key="1">
    <citation type="journal article" date="2016" name="Mol. Biol. Evol.">
        <title>Comparative Genomics of Early-Diverging Mushroom-Forming Fungi Provides Insights into the Origins of Lignocellulose Decay Capabilities.</title>
        <authorList>
            <person name="Nagy L.G."/>
            <person name="Riley R."/>
            <person name="Tritt A."/>
            <person name="Adam C."/>
            <person name="Daum C."/>
            <person name="Floudas D."/>
            <person name="Sun H."/>
            <person name="Yadav J.S."/>
            <person name="Pangilinan J."/>
            <person name="Larsson K.H."/>
            <person name="Matsuura K."/>
            <person name="Barry K."/>
            <person name="Labutti K."/>
            <person name="Kuo R."/>
            <person name="Ohm R.A."/>
            <person name="Bhattacharya S.S."/>
            <person name="Shirouzu T."/>
            <person name="Yoshinaga Y."/>
            <person name="Martin F.M."/>
            <person name="Grigoriev I.V."/>
            <person name="Hibbett D.S."/>
        </authorList>
    </citation>
    <scope>NUCLEOTIDE SEQUENCE [LARGE SCALE GENOMIC DNA]</scope>
    <source>
        <strain evidence="3 4">L-15889</strain>
    </source>
</reference>
<evidence type="ECO:0000313" key="4">
    <source>
        <dbReference type="Proteomes" id="UP000076727"/>
    </source>
</evidence>
<keyword evidence="1" id="KW-0472">Membrane</keyword>
<organism evidence="3 4">
    <name type="scientific">Daedalea quercina L-15889</name>
    <dbReference type="NCBI Taxonomy" id="1314783"/>
    <lineage>
        <taxon>Eukaryota</taxon>
        <taxon>Fungi</taxon>
        <taxon>Dikarya</taxon>
        <taxon>Basidiomycota</taxon>
        <taxon>Agaricomycotina</taxon>
        <taxon>Agaricomycetes</taxon>
        <taxon>Polyporales</taxon>
        <taxon>Fomitopsis</taxon>
    </lineage>
</organism>
<name>A0A165L3P9_9APHY</name>
<feature type="transmembrane region" description="Helical" evidence="1">
    <location>
        <begin position="51"/>
        <end position="71"/>
    </location>
</feature>
<feature type="transmembrane region" description="Helical" evidence="1">
    <location>
        <begin position="156"/>
        <end position="174"/>
    </location>
</feature>